<gene>
    <name evidence="8" type="ORF">S06H3_43148</name>
</gene>
<dbReference type="Gene3D" id="2.40.270.10">
    <property type="entry name" value="DNA-directed RNA polymerase, subunit 2, domain 6"/>
    <property type="match status" value="1"/>
</dbReference>
<dbReference type="InterPro" id="IPR007120">
    <property type="entry name" value="DNA-dir_RNAP_su2_dom"/>
</dbReference>
<evidence type="ECO:0000256" key="2">
    <source>
        <dbReference type="ARBA" id="ARBA00022478"/>
    </source>
</evidence>
<feature type="non-terminal residue" evidence="8">
    <location>
        <position position="1"/>
    </location>
</feature>
<sequence>RHGQKGIIGMIIPQEDMPFTSEGIIPDIIMNCHAVPSRMTIGQLIESLLGKLACMEGEIADGTPFRGKTVYEIEALLKKKGMNGLGKEIMYSGKTGQKMKYPVFMGVCYYQRLRHFVQDKIHGRNTGPNQILTRQPVEGRSRQGGFRLGEMERDSLISHGVSSVLIDRLMNSSDRFETVICEICGYLAEPEAPEEYKEESILHKSAYCRYCQSNENIANVAIPYSMKLLSQELSAVHVGLKFSFNSTN</sequence>
<dbReference type="GO" id="GO:0003677">
    <property type="term" value="F:DNA binding"/>
    <property type="evidence" value="ECO:0007669"/>
    <property type="project" value="InterPro"/>
</dbReference>
<keyword evidence="4" id="KW-0548">Nucleotidyltransferase</keyword>
<evidence type="ECO:0000256" key="3">
    <source>
        <dbReference type="ARBA" id="ARBA00022679"/>
    </source>
</evidence>
<feature type="domain" description="DNA-directed RNA polymerase subunit 2 hybrid-binding" evidence="6">
    <location>
        <begin position="1"/>
        <end position="142"/>
    </location>
</feature>
<accession>X1QLT9</accession>
<dbReference type="GO" id="GO:0032549">
    <property type="term" value="F:ribonucleoside binding"/>
    <property type="evidence" value="ECO:0007669"/>
    <property type="project" value="InterPro"/>
</dbReference>
<dbReference type="Pfam" id="PF04560">
    <property type="entry name" value="RNA_pol_Rpb2_7"/>
    <property type="match status" value="1"/>
</dbReference>
<keyword evidence="5" id="KW-0804">Transcription</keyword>
<dbReference type="InterPro" id="IPR037033">
    <property type="entry name" value="DNA-dir_RNAP_su2_hyb_sf"/>
</dbReference>
<dbReference type="GO" id="GO:0006351">
    <property type="term" value="P:DNA-templated transcription"/>
    <property type="evidence" value="ECO:0007669"/>
    <property type="project" value="InterPro"/>
</dbReference>
<evidence type="ECO:0000256" key="4">
    <source>
        <dbReference type="ARBA" id="ARBA00022695"/>
    </source>
</evidence>
<comment type="caution">
    <text evidence="8">The sequence shown here is derived from an EMBL/GenBank/DDBJ whole genome shotgun (WGS) entry which is preliminary data.</text>
</comment>
<organism evidence="8">
    <name type="scientific">marine sediment metagenome</name>
    <dbReference type="NCBI Taxonomy" id="412755"/>
    <lineage>
        <taxon>unclassified sequences</taxon>
        <taxon>metagenomes</taxon>
        <taxon>ecological metagenomes</taxon>
    </lineage>
</organism>
<dbReference type="Pfam" id="PF00562">
    <property type="entry name" value="RNA_pol_Rpb2_6"/>
    <property type="match status" value="1"/>
</dbReference>
<keyword evidence="3" id="KW-0808">Transferase</keyword>
<reference evidence="8" key="1">
    <citation type="journal article" date="2014" name="Front. Microbiol.">
        <title>High frequency of phylogenetically diverse reductive dehalogenase-homologous genes in deep subseafloor sedimentary metagenomes.</title>
        <authorList>
            <person name="Kawai M."/>
            <person name="Futagami T."/>
            <person name="Toyoda A."/>
            <person name="Takaki Y."/>
            <person name="Nishi S."/>
            <person name="Hori S."/>
            <person name="Arai W."/>
            <person name="Tsubouchi T."/>
            <person name="Morono Y."/>
            <person name="Uchiyama I."/>
            <person name="Ito T."/>
            <person name="Fujiyama A."/>
            <person name="Inagaki F."/>
            <person name="Takami H."/>
        </authorList>
    </citation>
    <scope>NUCLEOTIDE SEQUENCE</scope>
    <source>
        <strain evidence="8">Expedition CK06-06</strain>
    </source>
</reference>
<dbReference type="GO" id="GO:0000428">
    <property type="term" value="C:DNA-directed RNA polymerase complex"/>
    <property type="evidence" value="ECO:0007669"/>
    <property type="project" value="UniProtKB-KW"/>
</dbReference>
<name>X1QLT9_9ZZZZ</name>
<evidence type="ECO:0000259" key="6">
    <source>
        <dbReference type="Pfam" id="PF00562"/>
    </source>
</evidence>
<dbReference type="InterPro" id="IPR007641">
    <property type="entry name" value="RNA_pol_Rpb2_7"/>
</dbReference>
<evidence type="ECO:0000259" key="7">
    <source>
        <dbReference type="Pfam" id="PF04560"/>
    </source>
</evidence>
<proteinExistence type="predicted"/>
<dbReference type="EC" id="2.7.7.6" evidence="1"/>
<dbReference type="GO" id="GO:0003899">
    <property type="term" value="F:DNA-directed RNA polymerase activity"/>
    <property type="evidence" value="ECO:0007669"/>
    <property type="project" value="UniProtKB-EC"/>
</dbReference>
<dbReference type="EMBL" id="BARV01026735">
    <property type="protein sequence ID" value="GAI44244.1"/>
    <property type="molecule type" value="Genomic_DNA"/>
</dbReference>
<keyword evidence="2" id="KW-0240">DNA-directed RNA polymerase</keyword>
<dbReference type="AlphaFoldDB" id="X1QLT9"/>
<dbReference type="SUPFAM" id="SSF64484">
    <property type="entry name" value="beta and beta-prime subunits of DNA dependent RNA-polymerase"/>
    <property type="match status" value="1"/>
</dbReference>
<evidence type="ECO:0000256" key="5">
    <source>
        <dbReference type="ARBA" id="ARBA00023163"/>
    </source>
</evidence>
<protein>
    <recommendedName>
        <fullName evidence="1">DNA-directed RNA polymerase</fullName>
        <ecNumber evidence="1">2.7.7.6</ecNumber>
    </recommendedName>
</protein>
<dbReference type="InterPro" id="IPR015712">
    <property type="entry name" value="DNA-dir_RNA_pol_su2"/>
</dbReference>
<dbReference type="Gene3D" id="3.90.1800.10">
    <property type="entry name" value="RNA polymerase alpha subunit dimerisation domain"/>
    <property type="match status" value="1"/>
</dbReference>
<dbReference type="PANTHER" id="PTHR20856">
    <property type="entry name" value="DNA-DIRECTED RNA POLYMERASE I SUBUNIT 2"/>
    <property type="match status" value="1"/>
</dbReference>
<evidence type="ECO:0000256" key="1">
    <source>
        <dbReference type="ARBA" id="ARBA00012418"/>
    </source>
</evidence>
<evidence type="ECO:0000313" key="8">
    <source>
        <dbReference type="EMBL" id="GAI44244.1"/>
    </source>
</evidence>
<feature type="domain" description="RNA polymerase Rpb2" evidence="7">
    <location>
        <begin position="144"/>
        <end position="242"/>
    </location>
</feature>